<dbReference type="GO" id="GO:0005524">
    <property type="term" value="F:ATP binding"/>
    <property type="evidence" value="ECO:0007669"/>
    <property type="project" value="UniProtKB-KW"/>
</dbReference>
<evidence type="ECO:0000256" key="2">
    <source>
        <dbReference type="ARBA" id="ARBA00006692"/>
    </source>
</evidence>
<dbReference type="FunFam" id="2.60.40.10:FF:000145">
    <property type="entry name" value="Myosin light chain kinase, smooth muscle"/>
    <property type="match status" value="1"/>
</dbReference>
<evidence type="ECO:0000256" key="3">
    <source>
        <dbReference type="ARBA" id="ARBA00022490"/>
    </source>
</evidence>
<feature type="compositionally biased region" description="Polar residues" evidence="10">
    <location>
        <begin position="1315"/>
        <end position="1334"/>
    </location>
</feature>
<keyword evidence="6" id="KW-0547">Nucleotide-binding</keyword>
<dbReference type="PANTHER" id="PTHR45080">
    <property type="entry name" value="CONTACTIN 5"/>
    <property type="match status" value="1"/>
</dbReference>
<feature type="region of interest" description="Disordered" evidence="10">
    <location>
        <begin position="363"/>
        <end position="399"/>
    </location>
</feature>
<feature type="domain" description="Ig-like" evidence="11">
    <location>
        <begin position="1963"/>
        <end position="2030"/>
    </location>
</feature>
<dbReference type="PROSITE" id="PS50096">
    <property type="entry name" value="IQ"/>
    <property type="match status" value="1"/>
</dbReference>
<feature type="domain" description="Ig-like" evidence="11">
    <location>
        <begin position="557"/>
        <end position="645"/>
    </location>
</feature>
<feature type="region of interest" description="Disordered" evidence="10">
    <location>
        <begin position="1684"/>
        <end position="1708"/>
    </location>
</feature>
<feature type="region of interest" description="Disordered" evidence="10">
    <location>
        <begin position="129"/>
        <end position="178"/>
    </location>
</feature>
<evidence type="ECO:0000256" key="5">
    <source>
        <dbReference type="ARBA" id="ARBA00022737"/>
    </source>
</evidence>
<evidence type="ECO:0000256" key="7">
    <source>
        <dbReference type="ARBA" id="ARBA00022840"/>
    </source>
</evidence>
<accession>A0A8W8KSQ0</accession>
<evidence type="ECO:0000256" key="1">
    <source>
        <dbReference type="ARBA" id="ARBA00004657"/>
    </source>
</evidence>
<evidence type="ECO:0000256" key="4">
    <source>
        <dbReference type="ARBA" id="ARBA00022729"/>
    </source>
</evidence>
<keyword evidence="5" id="KW-0677">Repeat</keyword>
<keyword evidence="13" id="KW-1185">Reference proteome</keyword>
<dbReference type="FunFam" id="2.60.40.10:FF:000107">
    <property type="entry name" value="Myosin, light chain kinase a"/>
    <property type="match status" value="1"/>
</dbReference>
<feature type="compositionally biased region" description="Basic and acidic residues" evidence="10">
    <location>
        <begin position="1388"/>
        <end position="1428"/>
    </location>
</feature>
<feature type="compositionally biased region" description="Polar residues" evidence="10">
    <location>
        <begin position="1291"/>
        <end position="1306"/>
    </location>
</feature>
<dbReference type="GO" id="GO:0060298">
    <property type="term" value="P:positive regulation of sarcomere organization"/>
    <property type="evidence" value="ECO:0007669"/>
    <property type="project" value="UniProtKB-ARBA"/>
</dbReference>
<dbReference type="FunFam" id="2.60.40.10:FF:000425">
    <property type="entry name" value="Myosin light chain kinase"/>
    <property type="match status" value="2"/>
</dbReference>
<feature type="domain" description="Ig-like" evidence="11">
    <location>
        <begin position="1021"/>
        <end position="1111"/>
    </location>
</feature>
<feature type="compositionally biased region" description="Acidic residues" evidence="10">
    <location>
        <begin position="19"/>
        <end position="29"/>
    </location>
</feature>
<evidence type="ECO:0000256" key="6">
    <source>
        <dbReference type="ARBA" id="ARBA00022741"/>
    </source>
</evidence>
<dbReference type="InterPro" id="IPR050958">
    <property type="entry name" value="Cell_Adh-Cytoskel_Orgn"/>
</dbReference>
<feature type="region of interest" description="Disordered" evidence="10">
    <location>
        <begin position="1"/>
        <end position="46"/>
    </location>
</feature>
<dbReference type="GO" id="GO:0005886">
    <property type="term" value="C:plasma membrane"/>
    <property type="evidence" value="ECO:0007669"/>
    <property type="project" value="TreeGrafter"/>
</dbReference>
<protein>
    <recommendedName>
        <fullName evidence="11">Ig-like domain-containing protein</fullName>
    </recommendedName>
</protein>
<feature type="compositionally biased region" description="Basic and acidic residues" evidence="10">
    <location>
        <begin position="1598"/>
        <end position="1622"/>
    </location>
</feature>
<dbReference type="SMART" id="SM00408">
    <property type="entry name" value="IGc2"/>
    <property type="match status" value="6"/>
</dbReference>
<dbReference type="SMART" id="SM00409">
    <property type="entry name" value="IG"/>
    <property type="match status" value="6"/>
</dbReference>
<name>A0A8W8KSQ0_MAGGI</name>
<feature type="compositionally biased region" description="Basic and acidic residues" evidence="10">
    <location>
        <begin position="376"/>
        <end position="386"/>
    </location>
</feature>
<feature type="region of interest" description="Disordered" evidence="10">
    <location>
        <begin position="1724"/>
        <end position="1759"/>
    </location>
</feature>
<dbReference type="FunFam" id="2.60.40.10:FF:000080">
    <property type="entry name" value="Myosin light chain kinase, smooth muscle"/>
    <property type="match status" value="1"/>
</dbReference>
<evidence type="ECO:0000313" key="13">
    <source>
        <dbReference type="Proteomes" id="UP000005408"/>
    </source>
</evidence>
<feature type="region of interest" description="Disordered" evidence="10">
    <location>
        <begin position="1247"/>
        <end position="1512"/>
    </location>
</feature>
<feature type="domain" description="Ig-like" evidence="11">
    <location>
        <begin position="1870"/>
        <end position="1957"/>
    </location>
</feature>
<reference evidence="12" key="1">
    <citation type="submission" date="2022-08" db="UniProtKB">
        <authorList>
            <consortium name="EnsemblMetazoa"/>
        </authorList>
    </citation>
    <scope>IDENTIFICATION</scope>
    <source>
        <strain evidence="12">05x7-T-G4-1.051#20</strain>
    </source>
</reference>
<dbReference type="InterPro" id="IPR013098">
    <property type="entry name" value="Ig_I-set"/>
</dbReference>
<keyword evidence="9" id="KW-0393">Immunoglobulin domain</keyword>
<feature type="region of interest" description="Disordered" evidence="10">
    <location>
        <begin position="1592"/>
        <end position="1622"/>
    </location>
</feature>
<evidence type="ECO:0000256" key="9">
    <source>
        <dbReference type="ARBA" id="ARBA00023319"/>
    </source>
</evidence>
<evidence type="ECO:0000256" key="8">
    <source>
        <dbReference type="ARBA" id="ARBA00023157"/>
    </source>
</evidence>
<feature type="compositionally biased region" description="Basic and acidic residues" evidence="10">
    <location>
        <begin position="1"/>
        <end position="12"/>
    </location>
</feature>
<feature type="domain" description="Ig-like" evidence="11">
    <location>
        <begin position="1774"/>
        <end position="1862"/>
    </location>
</feature>
<feature type="domain" description="Ig-like" evidence="11">
    <location>
        <begin position="453"/>
        <end position="542"/>
    </location>
</feature>
<dbReference type="InterPro" id="IPR003599">
    <property type="entry name" value="Ig_sub"/>
</dbReference>
<dbReference type="InterPro" id="IPR013783">
    <property type="entry name" value="Ig-like_fold"/>
</dbReference>
<keyword evidence="4" id="KW-0732">Signal</keyword>
<dbReference type="EnsemblMetazoa" id="G24438.1">
    <property type="protein sequence ID" value="G24438.1:cds"/>
    <property type="gene ID" value="G24438"/>
</dbReference>
<feature type="region of interest" description="Disordered" evidence="10">
    <location>
        <begin position="261"/>
        <end position="308"/>
    </location>
</feature>
<feature type="domain" description="Ig-like" evidence="11">
    <location>
        <begin position="730"/>
        <end position="819"/>
    </location>
</feature>
<comment type="similarity">
    <text evidence="2">Belongs to the protein kinase superfamily. CAMK Ser/Thr protein kinase family.</text>
</comment>
<dbReference type="InterPro" id="IPR000048">
    <property type="entry name" value="IQ_motif_EF-hand-BS"/>
</dbReference>
<dbReference type="GO" id="GO:0045989">
    <property type="term" value="P:positive regulation of striated muscle contraction"/>
    <property type="evidence" value="ECO:0007669"/>
    <property type="project" value="UniProtKB-ARBA"/>
</dbReference>
<sequence>MVVEIPEEKPSEDVSAELGVEEAPEEEKEEVVAEFAPSEKRAEEVGVEITTEEAAEITEAEITEQVTTAEAPKESVGVEISTAETVEAVEEKPTVEIPAEEQVAEQISVAAEETVKEEVSLEIVSKEQPETEMVVEIPQEKPSEDVSAELGVEEAPEEEKEEVVAEFAPSEKRAEEVGVEITTEEAAEITEAEITEQVTTAEAPKESVGVEISTAETVEAVEEKPTVEIPAEEQVAEQISVAAEETVKEEVSLEIVSKEQPETEMVVEIPQEKPSEDVSAELGVEEAPEEEKEEVVAEFAPSEKRAEEVGVEITTEEVNQITSKEIGSPFEFESVRKSSISKIKITSDDMNLESMVHKLGSKESDITPVSETNGEVYKEMPLDKSKSSSQVLSYEKGREDQHVEHIDTEFTLKETLSEKEQKFEEDKEVTSEEEKPESPIQFVVEEREEKCAPEVVAPLKSIQAADGGQARLECQIHGVPKPTVTWYRDDQMIVNSEEFKIFYDEDNLCSLFIPDVYPEDAGRYTVVAKNELGTSETTAELFVAASDEVLEDEFIAPAFTQKPKFQTASLSETVTFEATVVANPQPQIHWSKENEEMTPSDRVTITTDQEGNIYHTTLTLNSIEPEDAGTFKVLAQNDQGEASISVSLLVKKPEGPQKTDFRDSLTTEVRTKVGIKYQPEQKDFRTMLKTTSTKSKKFSQDVTEEETTEEIVTTEQVDFREVLKKTVTSPQFVVTIEDLTSEEGGEAKFTVKVKGEPTPEVMWFHENEPIKDDDIYKIMAGEQGEVILHLPEVFPEDAGVYTVKAVNEAGEVSCSAVLTVLQEELEGTEEMKEAPKPEVAEETPAKPFTMPDAEQLDFRAVLKSKVKTKTNETFESEQLDFRSALKTKVKTKVNEQFHSEQLDFRDALKSEHVQTKVNQQFAHEQLDFRDAIKTRHVETKVNQQFHYEQLDFREVLKQDTVETKVNQQFPHEQLDFRSVLKTDRDSSEEITQEETVIEVPHIPAEEVTQVSQVQEEELVAPKFVTRIDDIKAQEGEEVKFIVKVTGTPTPEVTWHHDNEVIKEDSEIYKVVQGEKGEVTLLLTEAFPEDSGVYTVTASNEAGQAECTAMLTITELVEEEEEALEEQVETIESKEVIKQEAAVKIQSMFRGFKAREEVKHIKEAKEQQEVPTFEADTTFDISDISTDTEVTAHLPGDDHPQDTQQHMHAQSKDYDVGTKVYTWRLESTPIDLQSPQYDTHLFKEEVTVTGPESEDIGYLPSDEEAERTKTVEDETSTWHVTGEEEEEVPALPSTSAPELTTDSTLLSSRPDRTSDDFTSIPSSTVPEGTEETFTFVTAEDLPDKGAEEEFTVLSKEDIPPLQLGMSSSDEKEGSEKSYPDDFTSSDDSSAEKRLATDEEQKLLSKEDKSDKERIPQQKLVDEVSPRSKSETSSSSSEESDVEDGFVKPSMPYIVSKSSEIHEKGVSSESEDEGKVEVDITGVPLTDSDKESPKSQKREISKSDKDRPEEQLLEEEIIIPSEDKPDFAFERLIEEGKDQVPMSMVDKVSLWDEESEDDERKLRRKFSPLDKSVDEQPQSEIIEEYEEEFTKPDFVQQVSLEERQQPEADLPAKKGVEEREKPGQKDLVDLSFDKLLMSPTEQPGEMVFEDTEQPVLYKQEALAPEFEISPKDIFHAERKHGQFRAVQDEEEDFEEASFEEEEIVEEEDAQDEFMGRDYVLENIPEEESFETSENEGYPGEEQQLSPEQTLTKPSKGKTTEDVEASLTLKEGDLEMPSFLRELSDQEVTEDDTVTFIVQVSGTPFPEITWFKDGVEIESDDHFITEVRGNFASLIIKDVVIDDDAEYVVKANNEAGTVTSKGELFVNPSGEAPSIISRIEDIEVEPSASIVLECQVRGHPKPKVTWLKDGEEVSGPRYRVDFVDDIVSLEIAEAEMEDEGEYTLSLTNDKGVASCSSMVMVQLDKPVIMHPLTNVTVSVADTARLECEVIGKPTPDIVWLANQTVIQESPKYHMSYDGTTAVLEIQDTGFNDC</sequence>
<dbReference type="Gene3D" id="1.20.5.190">
    <property type="match status" value="1"/>
</dbReference>
<dbReference type="CDD" id="cd23767">
    <property type="entry name" value="IQCD"/>
    <property type="match status" value="1"/>
</dbReference>
<keyword evidence="8" id="KW-1015">Disulfide bond</keyword>
<dbReference type="PANTHER" id="PTHR45080:SF8">
    <property type="entry name" value="IG-LIKE DOMAIN-CONTAINING PROTEIN"/>
    <property type="match status" value="1"/>
</dbReference>
<dbReference type="PROSITE" id="PS50835">
    <property type="entry name" value="IG_LIKE"/>
    <property type="match status" value="7"/>
</dbReference>
<feature type="compositionally biased region" description="Polar residues" evidence="10">
    <location>
        <begin position="1740"/>
        <end position="1750"/>
    </location>
</feature>
<feature type="compositionally biased region" description="Basic and acidic residues" evidence="10">
    <location>
        <begin position="417"/>
        <end position="437"/>
    </location>
</feature>
<dbReference type="InterPro" id="IPR003598">
    <property type="entry name" value="Ig_sub2"/>
</dbReference>
<dbReference type="SUPFAM" id="SSF48726">
    <property type="entry name" value="Immunoglobulin"/>
    <property type="match status" value="7"/>
</dbReference>
<dbReference type="GO" id="GO:0030016">
    <property type="term" value="C:myofibril"/>
    <property type="evidence" value="ECO:0007669"/>
    <property type="project" value="UniProtKB-SubCell"/>
</dbReference>
<proteinExistence type="inferred from homology"/>
<evidence type="ECO:0000256" key="10">
    <source>
        <dbReference type="SAM" id="MobiDB-lite"/>
    </source>
</evidence>
<dbReference type="Proteomes" id="UP000005408">
    <property type="component" value="Unassembled WGS sequence"/>
</dbReference>
<dbReference type="GO" id="GO:0007156">
    <property type="term" value="P:homophilic cell adhesion via plasma membrane adhesion molecules"/>
    <property type="evidence" value="ECO:0007669"/>
    <property type="project" value="TreeGrafter"/>
</dbReference>
<dbReference type="Pfam" id="PF00612">
    <property type="entry name" value="IQ"/>
    <property type="match status" value="1"/>
</dbReference>
<dbReference type="FunFam" id="2.60.40.10:FF:000032">
    <property type="entry name" value="palladin isoform X1"/>
    <property type="match status" value="1"/>
</dbReference>
<keyword evidence="7" id="KW-0067">ATP-binding</keyword>
<evidence type="ECO:0000259" key="11">
    <source>
        <dbReference type="PROSITE" id="PS50835"/>
    </source>
</evidence>
<dbReference type="InterPro" id="IPR007110">
    <property type="entry name" value="Ig-like_dom"/>
</dbReference>
<feature type="compositionally biased region" description="Acidic residues" evidence="10">
    <location>
        <begin position="283"/>
        <end position="293"/>
    </location>
</feature>
<dbReference type="Gene3D" id="2.60.40.10">
    <property type="entry name" value="Immunoglobulins"/>
    <property type="match status" value="7"/>
</dbReference>
<comment type="subcellular location">
    <subcellularLocation>
        <location evidence="1">Cytoplasm</location>
        <location evidence="1">Myofibril</location>
    </subcellularLocation>
</comment>
<feature type="compositionally biased region" description="Basic and acidic residues" evidence="10">
    <location>
        <begin position="1485"/>
        <end position="1508"/>
    </location>
</feature>
<organism evidence="12 13">
    <name type="scientific">Magallana gigas</name>
    <name type="common">Pacific oyster</name>
    <name type="synonym">Crassostrea gigas</name>
    <dbReference type="NCBI Taxonomy" id="29159"/>
    <lineage>
        <taxon>Eukaryota</taxon>
        <taxon>Metazoa</taxon>
        <taxon>Spiralia</taxon>
        <taxon>Lophotrochozoa</taxon>
        <taxon>Mollusca</taxon>
        <taxon>Bivalvia</taxon>
        <taxon>Autobranchia</taxon>
        <taxon>Pteriomorphia</taxon>
        <taxon>Ostreida</taxon>
        <taxon>Ostreoidea</taxon>
        <taxon>Ostreidae</taxon>
        <taxon>Magallana</taxon>
    </lineage>
</organism>
<feature type="region of interest" description="Disordered" evidence="10">
    <location>
        <begin position="417"/>
        <end position="439"/>
    </location>
</feature>
<evidence type="ECO:0000313" key="12">
    <source>
        <dbReference type="EnsemblMetazoa" id="G24438.1:cds"/>
    </source>
</evidence>
<dbReference type="SMART" id="SM00015">
    <property type="entry name" value="IQ"/>
    <property type="match status" value="1"/>
</dbReference>
<feature type="compositionally biased region" description="Acidic residues" evidence="10">
    <location>
        <begin position="151"/>
        <end position="161"/>
    </location>
</feature>
<feature type="compositionally biased region" description="Acidic residues" evidence="10">
    <location>
        <begin position="1686"/>
        <end position="1708"/>
    </location>
</feature>
<feature type="compositionally biased region" description="Basic and acidic residues" evidence="10">
    <location>
        <begin position="1367"/>
        <end position="1378"/>
    </location>
</feature>
<dbReference type="InterPro" id="IPR036179">
    <property type="entry name" value="Ig-like_dom_sf"/>
</dbReference>
<keyword evidence="3" id="KW-0963">Cytoplasm</keyword>
<dbReference type="Pfam" id="PF07679">
    <property type="entry name" value="I-set"/>
    <property type="match status" value="7"/>
</dbReference>